<evidence type="ECO:0000256" key="1">
    <source>
        <dbReference type="ARBA" id="ARBA00023125"/>
    </source>
</evidence>
<organism evidence="4">
    <name type="scientific">marine sediment metagenome</name>
    <dbReference type="NCBI Taxonomy" id="412755"/>
    <lineage>
        <taxon>unclassified sequences</taxon>
        <taxon>metagenomes</taxon>
        <taxon>ecological metagenomes</taxon>
    </lineage>
</organism>
<dbReference type="GO" id="GO:0006310">
    <property type="term" value="P:DNA recombination"/>
    <property type="evidence" value="ECO:0007669"/>
    <property type="project" value="UniProtKB-KW"/>
</dbReference>
<dbReference type="PROSITE" id="PS51898">
    <property type="entry name" value="TYR_RECOMBINASE"/>
    <property type="match status" value="1"/>
</dbReference>
<keyword evidence="2" id="KW-0233">DNA recombination</keyword>
<evidence type="ECO:0000259" key="3">
    <source>
        <dbReference type="PROSITE" id="PS51898"/>
    </source>
</evidence>
<comment type="caution">
    <text evidence="4">The sequence shown here is derived from an EMBL/GenBank/DDBJ whole genome shotgun (WGS) entry which is preliminary data.</text>
</comment>
<accession>A0A0F9JYY6</accession>
<dbReference type="EMBL" id="LAZR01014993">
    <property type="protein sequence ID" value="KKM15083.1"/>
    <property type="molecule type" value="Genomic_DNA"/>
</dbReference>
<feature type="domain" description="Tyr recombinase" evidence="3">
    <location>
        <begin position="183"/>
        <end position="409"/>
    </location>
</feature>
<evidence type="ECO:0000256" key="2">
    <source>
        <dbReference type="ARBA" id="ARBA00023172"/>
    </source>
</evidence>
<proteinExistence type="predicted"/>
<dbReference type="SUPFAM" id="SSF56349">
    <property type="entry name" value="DNA breaking-rejoining enzymes"/>
    <property type="match status" value="1"/>
</dbReference>
<keyword evidence="1" id="KW-0238">DNA-binding</keyword>
<evidence type="ECO:0000313" key="4">
    <source>
        <dbReference type="EMBL" id="KKM15083.1"/>
    </source>
</evidence>
<dbReference type="InterPro" id="IPR050090">
    <property type="entry name" value="Tyrosine_recombinase_XerCD"/>
</dbReference>
<dbReference type="GO" id="GO:0015074">
    <property type="term" value="P:DNA integration"/>
    <property type="evidence" value="ECO:0007669"/>
    <property type="project" value="InterPro"/>
</dbReference>
<sequence>MSVIKTLPIRYKSIDNLGEVEHYILKAINLNGKEKLLSHPNLFLYHETNGSINTSKRYAAIISRFYSFLSTQEKYKKINVDKYHVIADNRDIRRWQIDRQIIRIKKQSTKPSSETIFEEARVLLIFFKWLHEAGYVTNVDVQYKDWTANFKSKRMLNYIQTKARVSLDAKNIKALDKQRRQQSSKSLITNQEIKALLKAYSDPVYPALLKLSLGTGMRPMELVEFPYIGSGGNKHIMPYSEMDKDSNTVDYKIIGKGKKERLIKVNIIDLKELDDQYIKKHYAERKKKYKEKLGVDCPPSILFLTKAGDPVTPGKLSRRSNDAKLKAIKNNPKYREKITFYEARHWWPTMFVIEFFKEKLLTNSSEVLYAAFAQALKNQMGHEELETTYEYYIDMARLVYAAQQGSVHELLVTPEKSVQERLDEMEA</sequence>
<dbReference type="InterPro" id="IPR011010">
    <property type="entry name" value="DNA_brk_join_enz"/>
</dbReference>
<gene>
    <name evidence="4" type="ORF">LCGC14_1699630</name>
</gene>
<protein>
    <recommendedName>
        <fullName evidence="3">Tyr recombinase domain-containing protein</fullName>
    </recommendedName>
</protein>
<name>A0A0F9JYY6_9ZZZZ</name>
<dbReference type="Gene3D" id="1.10.443.10">
    <property type="entry name" value="Intergrase catalytic core"/>
    <property type="match status" value="1"/>
</dbReference>
<dbReference type="GO" id="GO:0003677">
    <property type="term" value="F:DNA binding"/>
    <property type="evidence" value="ECO:0007669"/>
    <property type="project" value="UniProtKB-KW"/>
</dbReference>
<dbReference type="PANTHER" id="PTHR30349:SF41">
    <property type="entry name" value="INTEGRASE_RECOMBINASE PROTEIN MJ0367-RELATED"/>
    <property type="match status" value="1"/>
</dbReference>
<dbReference type="AlphaFoldDB" id="A0A0F9JYY6"/>
<reference evidence="4" key="1">
    <citation type="journal article" date="2015" name="Nature">
        <title>Complex archaea that bridge the gap between prokaryotes and eukaryotes.</title>
        <authorList>
            <person name="Spang A."/>
            <person name="Saw J.H."/>
            <person name="Jorgensen S.L."/>
            <person name="Zaremba-Niedzwiedzka K."/>
            <person name="Martijn J."/>
            <person name="Lind A.E."/>
            <person name="van Eijk R."/>
            <person name="Schleper C."/>
            <person name="Guy L."/>
            <person name="Ettema T.J."/>
        </authorList>
    </citation>
    <scope>NUCLEOTIDE SEQUENCE</scope>
</reference>
<dbReference type="InterPro" id="IPR013762">
    <property type="entry name" value="Integrase-like_cat_sf"/>
</dbReference>
<dbReference type="PANTHER" id="PTHR30349">
    <property type="entry name" value="PHAGE INTEGRASE-RELATED"/>
    <property type="match status" value="1"/>
</dbReference>
<dbReference type="InterPro" id="IPR002104">
    <property type="entry name" value="Integrase_catalytic"/>
</dbReference>